<dbReference type="Proteomes" id="UP001239111">
    <property type="component" value="Chromosome 1"/>
</dbReference>
<name>A0ACC2PLL6_9HYME</name>
<protein>
    <submittedName>
        <fullName evidence="1">Uncharacterized protein</fullName>
    </submittedName>
</protein>
<accession>A0ACC2PLL6</accession>
<gene>
    <name evidence="1" type="ORF">QAD02_019765</name>
</gene>
<proteinExistence type="predicted"/>
<evidence type="ECO:0000313" key="1">
    <source>
        <dbReference type="EMBL" id="KAJ8683973.1"/>
    </source>
</evidence>
<reference evidence="1" key="1">
    <citation type="submission" date="2023-04" db="EMBL/GenBank/DDBJ databases">
        <title>A chromosome-level genome assembly of the parasitoid wasp Eretmocerus hayati.</title>
        <authorList>
            <person name="Zhong Y."/>
            <person name="Liu S."/>
            <person name="Liu Y."/>
        </authorList>
    </citation>
    <scope>NUCLEOTIDE SEQUENCE</scope>
    <source>
        <strain evidence="1">ZJU_SS_LIU_2023</strain>
    </source>
</reference>
<keyword evidence="2" id="KW-1185">Reference proteome</keyword>
<evidence type="ECO:0000313" key="2">
    <source>
        <dbReference type="Proteomes" id="UP001239111"/>
    </source>
</evidence>
<sequence>MGPGRITQVATHHSGIGLIIKFESKSLIYEDEWNPYSPVVDDLALKPTALAKSTTGEVTVNPIIHCIDRVKVDITDSTDTVTEVITIDVSGWVIFDGSWLNNQRRPN</sequence>
<comment type="caution">
    <text evidence="1">The sequence shown here is derived from an EMBL/GenBank/DDBJ whole genome shotgun (WGS) entry which is preliminary data.</text>
</comment>
<organism evidence="1 2">
    <name type="scientific">Eretmocerus hayati</name>
    <dbReference type="NCBI Taxonomy" id="131215"/>
    <lineage>
        <taxon>Eukaryota</taxon>
        <taxon>Metazoa</taxon>
        <taxon>Ecdysozoa</taxon>
        <taxon>Arthropoda</taxon>
        <taxon>Hexapoda</taxon>
        <taxon>Insecta</taxon>
        <taxon>Pterygota</taxon>
        <taxon>Neoptera</taxon>
        <taxon>Endopterygota</taxon>
        <taxon>Hymenoptera</taxon>
        <taxon>Apocrita</taxon>
        <taxon>Proctotrupomorpha</taxon>
        <taxon>Chalcidoidea</taxon>
        <taxon>Aphelinidae</taxon>
        <taxon>Aphelininae</taxon>
        <taxon>Eretmocerus</taxon>
    </lineage>
</organism>
<dbReference type="EMBL" id="CM056741">
    <property type="protein sequence ID" value="KAJ8683973.1"/>
    <property type="molecule type" value="Genomic_DNA"/>
</dbReference>